<evidence type="ECO:0000256" key="1">
    <source>
        <dbReference type="ARBA" id="ARBA00022801"/>
    </source>
</evidence>
<evidence type="ECO:0000259" key="2">
    <source>
        <dbReference type="SMART" id="SM00331"/>
    </source>
</evidence>
<dbReference type="Gene3D" id="3.60.40.10">
    <property type="entry name" value="PPM-type phosphatase domain"/>
    <property type="match status" value="1"/>
</dbReference>
<dbReference type="EMBL" id="DRLI01000315">
    <property type="protein sequence ID" value="HHM02964.1"/>
    <property type="molecule type" value="Genomic_DNA"/>
</dbReference>
<feature type="domain" description="PPM-type phosphatase" evidence="2">
    <location>
        <begin position="77"/>
        <end position="307"/>
    </location>
</feature>
<gene>
    <name evidence="3" type="ORF">ENJ15_08100</name>
</gene>
<accession>A0A7V5VFY6</accession>
<dbReference type="SUPFAM" id="SSF81606">
    <property type="entry name" value="PP2C-like"/>
    <property type="match status" value="1"/>
</dbReference>
<dbReference type="InterPro" id="IPR036457">
    <property type="entry name" value="PPM-type-like_dom_sf"/>
</dbReference>
<dbReference type="Pfam" id="PF07228">
    <property type="entry name" value="SpoIIE"/>
    <property type="match status" value="1"/>
</dbReference>
<proteinExistence type="predicted"/>
<dbReference type="Proteomes" id="UP000885771">
    <property type="component" value="Unassembled WGS sequence"/>
</dbReference>
<evidence type="ECO:0000313" key="3">
    <source>
        <dbReference type="EMBL" id="HHM02964.1"/>
    </source>
</evidence>
<dbReference type="PANTHER" id="PTHR43156:SF2">
    <property type="entry name" value="STAGE II SPORULATION PROTEIN E"/>
    <property type="match status" value="1"/>
</dbReference>
<dbReference type="InterPro" id="IPR001932">
    <property type="entry name" value="PPM-type_phosphatase-like_dom"/>
</dbReference>
<comment type="caution">
    <text evidence="3">The sequence shown here is derived from an EMBL/GenBank/DDBJ whole genome shotgun (WGS) entry which is preliminary data.</text>
</comment>
<reference evidence="3" key="1">
    <citation type="journal article" date="2020" name="mSystems">
        <title>Genome- and Community-Level Interaction Insights into Carbon Utilization and Element Cycling Functions of Hydrothermarchaeota in Hydrothermal Sediment.</title>
        <authorList>
            <person name="Zhou Z."/>
            <person name="Liu Y."/>
            <person name="Xu W."/>
            <person name="Pan J."/>
            <person name="Luo Z.H."/>
            <person name="Li M."/>
        </authorList>
    </citation>
    <scope>NUCLEOTIDE SEQUENCE [LARGE SCALE GENOMIC DNA]</scope>
    <source>
        <strain evidence="3">HyVt-460</strain>
    </source>
</reference>
<protein>
    <recommendedName>
        <fullName evidence="2">PPM-type phosphatase domain-containing protein</fullName>
    </recommendedName>
</protein>
<keyword evidence="1" id="KW-0378">Hydrolase</keyword>
<sequence>MNAEEYRLAQDMLISEYEQSLLQKYGLEHLIEKIFLRQSQLIEKNHHLEKRLTSVDEELNNAREAQMNLLPRDIPEIDALEFRARFFPSRYVSGDTYNIMRLDETHVGLYQIDISGHGVSSALFSVSLSQMLNANGSNTLLKSRMNKAPYYRIHEPDEVIALLNEENFFDRYGFYLTMVYMLINVQTGEVRYARAGHNAPVIQRCDGSVESDSRGGLPIGWDFTRNDPVIKTRLSPGDRLFIYSDGVCEAAGGRTNEWFGQERLMEVIRREAQMTADETLDSIIRALADHTKRTTFDDDVSLLAVTFKGRPLKI</sequence>
<dbReference type="GO" id="GO:0016791">
    <property type="term" value="F:phosphatase activity"/>
    <property type="evidence" value="ECO:0007669"/>
    <property type="project" value="TreeGrafter"/>
</dbReference>
<dbReference type="SMART" id="SM00331">
    <property type="entry name" value="PP2C_SIG"/>
    <property type="match status" value="1"/>
</dbReference>
<name>A0A7V5VFY6_CALAY</name>
<dbReference type="AlphaFoldDB" id="A0A7V5VFY6"/>
<dbReference type="InterPro" id="IPR052016">
    <property type="entry name" value="Bact_Sigma-Reg"/>
</dbReference>
<dbReference type="PANTHER" id="PTHR43156">
    <property type="entry name" value="STAGE II SPORULATION PROTEIN E-RELATED"/>
    <property type="match status" value="1"/>
</dbReference>
<organism evidence="3">
    <name type="scientific">Caldithrix abyssi</name>
    <dbReference type="NCBI Taxonomy" id="187145"/>
    <lineage>
        <taxon>Bacteria</taxon>
        <taxon>Pseudomonadati</taxon>
        <taxon>Calditrichota</taxon>
        <taxon>Calditrichia</taxon>
        <taxon>Calditrichales</taxon>
        <taxon>Calditrichaceae</taxon>
        <taxon>Caldithrix</taxon>
    </lineage>
</organism>